<name>A0A195FJJ3_9HYME</name>
<dbReference type="Proteomes" id="UP000078541">
    <property type="component" value="Unassembled WGS sequence"/>
</dbReference>
<accession>A0A195FJJ3</accession>
<sequence length="164" mass="18993">MAVCTAGERFSTCLFLLVVVVVFLRLRALCSELPSAWSVYYFRQENTRASDSRAATRSGKSQRLSAAYLPTRNMLNLLSLFPQYIAIYVDNIFFMHLHNYQDHKIDLSINGITINDNKEQKILFRLMYIIGDNLVLNTILAFSIYQDLILIIIDEFVINRDKSR</sequence>
<keyword evidence="2" id="KW-1185">Reference proteome</keyword>
<dbReference type="AlphaFoldDB" id="A0A195FJJ3"/>
<dbReference type="EMBL" id="KQ981522">
    <property type="protein sequence ID" value="KYN40536.1"/>
    <property type="molecule type" value="Genomic_DNA"/>
</dbReference>
<proteinExistence type="predicted"/>
<reference evidence="1 2" key="1">
    <citation type="submission" date="2016-03" db="EMBL/GenBank/DDBJ databases">
        <title>Trachymyrmex septentrionalis WGS genome.</title>
        <authorList>
            <person name="Nygaard S."/>
            <person name="Hu H."/>
            <person name="Boomsma J."/>
            <person name="Zhang G."/>
        </authorList>
    </citation>
    <scope>NUCLEOTIDE SEQUENCE [LARGE SCALE GENOMIC DNA]</scope>
    <source>
        <strain evidence="1">Tsep2-gDNA-1</strain>
        <tissue evidence="1">Whole body</tissue>
    </source>
</reference>
<organism evidence="1 2">
    <name type="scientific">Trachymyrmex septentrionalis</name>
    <dbReference type="NCBI Taxonomy" id="34720"/>
    <lineage>
        <taxon>Eukaryota</taxon>
        <taxon>Metazoa</taxon>
        <taxon>Ecdysozoa</taxon>
        <taxon>Arthropoda</taxon>
        <taxon>Hexapoda</taxon>
        <taxon>Insecta</taxon>
        <taxon>Pterygota</taxon>
        <taxon>Neoptera</taxon>
        <taxon>Endopterygota</taxon>
        <taxon>Hymenoptera</taxon>
        <taxon>Apocrita</taxon>
        <taxon>Aculeata</taxon>
        <taxon>Formicoidea</taxon>
        <taxon>Formicidae</taxon>
        <taxon>Myrmicinae</taxon>
        <taxon>Trachymyrmex</taxon>
    </lineage>
</organism>
<evidence type="ECO:0000313" key="1">
    <source>
        <dbReference type="EMBL" id="KYN40536.1"/>
    </source>
</evidence>
<protein>
    <submittedName>
        <fullName evidence="1">Uncharacterized protein</fullName>
    </submittedName>
</protein>
<gene>
    <name evidence="1" type="ORF">ALC56_04845</name>
</gene>
<evidence type="ECO:0000313" key="2">
    <source>
        <dbReference type="Proteomes" id="UP000078541"/>
    </source>
</evidence>